<comment type="caution">
    <text evidence="1">The sequence shown here is derived from an EMBL/GenBank/DDBJ whole genome shotgun (WGS) entry which is preliminary data.</text>
</comment>
<reference evidence="1 2" key="1">
    <citation type="submission" date="2020-08" db="EMBL/GenBank/DDBJ databases">
        <title>Genomic Encyclopedia of Type Strains, Phase IV (KMG-IV): sequencing the most valuable type-strain genomes for metagenomic binning, comparative biology and taxonomic classification.</title>
        <authorList>
            <person name="Goeker M."/>
        </authorList>
    </citation>
    <scope>NUCLEOTIDE SEQUENCE [LARGE SCALE GENOMIC DNA]</scope>
    <source>
        <strain evidence="1 2">DSM 27939</strain>
    </source>
</reference>
<dbReference type="AlphaFoldDB" id="A0A7W8JZQ6"/>
<sequence length="34" mass="3671">MSSRFWWTVGALLFAVGESGAVYRPPDGGATWTP</sequence>
<proteinExistence type="predicted"/>
<gene>
    <name evidence="1" type="ORF">HNQ08_005106</name>
</gene>
<evidence type="ECO:0000313" key="1">
    <source>
        <dbReference type="EMBL" id="MBB5365980.1"/>
    </source>
</evidence>
<name>A0A7W8JZQ6_9DEIO</name>
<dbReference type="EMBL" id="JACHFL010000025">
    <property type="protein sequence ID" value="MBB5365980.1"/>
    <property type="molecule type" value="Genomic_DNA"/>
</dbReference>
<keyword evidence="2" id="KW-1185">Reference proteome</keyword>
<evidence type="ECO:0000313" key="2">
    <source>
        <dbReference type="Proteomes" id="UP000552709"/>
    </source>
</evidence>
<accession>A0A7W8JZQ6</accession>
<dbReference type="Proteomes" id="UP000552709">
    <property type="component" value="Unassembled WGS sequence"/>
</dbReference>
<organism evidence="1 2">
    <name type="scientific">Deinococcus humi</name>
    <dbReference type="NCBI Taxonomy" id="662880"/>
    <lineage>
        <taxon>Bacteria</taxon>
        <taxon>Thermotogati</taxon>
        <taxon>Deinococcota</taxon>
        <taxon>Deinococci</taxon>
        <taxon>Deinococcales</taxon>
        <taxon>Deinococcaceae</taxon>
        <taxon>Deinococcus</taxon>
    </lineage>
</organism>
<protein>
    <submittedName>
        <fullName evidence="1">Photosystem II stability/assembly factor-like uncharacterized protein</fullName>
    </submittedName>
</protein>